<dbReference type="NCBIfam" id="TIGR01629">
    <property type="entry name" value="rep_II_X"/>
    <property type="match status" value="1"/>
</dbReference>
<dbReference type="EMBL" id="D43959">
    <property type="protein sequence ID" value="BAA07899.1"/>
    <property type="molecule type" value="Genomic_DNA"/>
</dbReference>
<reference evidence="3" key="1">
    <citation type="submission" date="1994-12" db="EMBL/GenBank/DDBJ databases">
        <title>Sequencing of the plasmid pTTY16 derived from Thiobacillus thiooxidans WU-86Y.</title>
        <authorList>
            <person name="Suzuki K."/>
            <person name="Kirimura K."/>
            <person name="Usami S."/>
        </authorList>
    </citation>
    <scope>NUCLEOTIDE SEQUENCE</scope>
    <source>
        <strain evidence="3">WU-86Y</strain>
        <plasmid evidence="3">pTTY16</plasmid>
    </source>
</reference>
<accession>Q52207</accession>
<evidence type="ECO:0000259" key="2">
    <source>
        <dbReference type="Pfam" id="PF05144"/>
    </source>
</evidence>
<protein>
    <submittedName>
        <fullName evidence="3">Thiobacillus thiooxidans plasmid pTTY16 ORF</fullName>
    </submittedName>
</protein>
<evidence type="ECO:0000256" key="1">
    <source>
        <dbReference type="SAM" id="MobiDB-lite"/>
    </source>
</evidence>
<dbReference type="InterPro" id="IPR022686">
    <property type="entry name" value="G2P_N"/>
</dbReference>
<dbReference type="GO" id="GO:0006260">
    <property type="term" value="P:DNA replication"/>
    <property type="evidence" value="ECO:0007669"/>
    <property type="project" value="InterPro"/>
</dbReference>
<keyword evidence="3" id="KW-0614">Plasmid</keyword>
<geneLocation type="plasmid" evidence="3">
    <name>pTTY16</name>
</geneLocation>
<dbReference type="Pfam" id="PF05144">
    <property type="entry name" value="Phage_CRI"/>
    <property type="match status" value="1"/>
</dbReference>
<sequence length="350" mass="39680">MIQIDWISGKIVSALPVGFDTGRLITLGPNGEFLDERFAPSFVLDDPDHPSSSDRFRVFTRDPQTLYLSGNPCKIFQRHNLWGPDDPLGLFLESGVWVREKAGLFPGVETYSSCGFSVPQFSRLDLTRSYRFPTHKEAQEFIRWSVGSARSRHGAAKLFGSETAYFGQHSTRWALKVYDKYSEFLKRAEMMIKRESSAFKVPDGVPFPLFLEWSRGVVRFELTLRGPELSKIDPSKLALFTSDDLHSLWQHYFDRIQWTENAPMSKALPLDLVPPKMQPVLLAWSTGADLRGMYVRPTFYRYRRAILDVTGVDIAVPPPEASEVASAPAGNALDPKGWDLSSRRRVQASR</sequence>
<organism evidence="3">
    <name type="scientific">Acidithiobacillus thiooxidans</name>
    <name type="common">Thiobacillus thiooxidans</name>
    <dbReference type="NCBI Taxonomy" id="930"/>
    <lineage>
        <taxon>Bacteria</taxon>
        <taxon>Pseudomonadati</taxon>
        <taxon>Pseudomonadota</taxon>
        <taxon>Acidithiobacillia</taxon>
        <taxon>Acidithiobacillales</taxon>
        <taxon>Acidithiobacillaceae</taxon>
        <taxon>Acidithiobacillus</taxon>
    </lineage>
</organism>
<name>Q52207_ACITH</name>
<feature type="region of interest" description="Disordered" evidence="1">
    <location>
        <begin position="321"/>
        <end position="350"/>
    </location>
</feature>
<dbReference type="AlphaFoldDB" id="Q52207"/>
<dbReference type="InterPro" id="IPR006516">
    <property type="entry name" value="G2P"/>
</dbReference>
<evidence type="ECO:0000313" key="3">
    <source>
        <dbReference type="EMBL" id="BAA07899.1"/>
    </source>
</evidence>
<proteinExistence type="predicted"/>
<feature type="domain" description="Replication-associated protein G2P N-terminal" evidence="2">
    <location>
        <begin position="62"/>
        <end position="233"/>
    </location>
</feature>